<dbReference type="PIRSF" id="PIRSF000077">
    <property type="entry name" value="Thioredoxin"/>
    <property type="match status" value="1"/>
</dbReference>
<organism evidence="12 13">
    <name type="scientific">Mycoplasma bradburyae</name>
    <dbReference type="NCBI Taxonomy" id="2963128"/>
    <lineage>
        <taxon>Bacteria</taxon>
        <taxon>Bacillati</taxon>
        <taxon>Mycoplasmatota</taxon>
        <taxon>Mollicutes</taxon>
        <taxon>Mycoplasmataceae</taxon>
        <taxon>Mycoplasma</taxon>
    </lineage>
</organism>
<accession>A0AAW6HPC7</accession>
<dbReference type="PANTHER" id="PTHR45663">
    <property type="entry name" value="GEO12009P1"/>
    <property type="match status" value="1"/>
</dbReference>
<comment type="caution">
    <text evidence="12">The sequence shown here is derived from an EMBL/GenBank/DDBJ whole genome shotgun (WGS) entry which is preliminary data.</text>
</comment>
<evidence type="ECO:0000256" key="7">
    <source>
        <dbReference type="PIRNR" id="PIRNR000077"/>
    </source>
</evidence>
<feature type="active site" description="Nucleophile" evidence="8">
    <location>
        <position position="32"/>
    </location>
</feature>
<dbReference type="Pfam" id="PF00085">
    <property type="entry name" value="Thioredoxin"/>
    <property type="match status" value="1"/>
</dbReference>
<evidence type="ECO:0000256" key="5">
    <source>
        <dbReference type="ARBA" id="ARBA00023284"/>
    </source>
</evidence>
<dbReference type="Gene3D" id="3.40.30.10">
    <property type="entry name" value="Glutaredoxin"/>
    <property type="match status" value="1"/>
</dbReference>
<dbReference type="RefSeq" id="WP_255034529.1">
    <property type="nucleotide sequence ID" value="NZ_CP101414.1"/>
</dbReference>
<evidence type="ECO:0000259" key="10">
    <source>
        <dbReference type="PROSITE" id="PS51352"/>
    </source>
</evidence>
<evidence type="ECO:0000256" key="9">
    <source>
        <dbReference type="PIRSR" id="PIRSR000077-4"/>
    </source>
</evidence>
<dbReference type="InterPro" id="IPR013766">
    <property type="entry name" value="Thioredoxin_domain"/>
</dbReference>
<evidence type="ECO:0000313" key="12">
    <source>
        <dbReference type="EMBL" id="MDC4183682.1"/>
    </source>
</evidence>
<sequence length="100" mass="11546">MKHVIEKTELDEILKSNKKVVVDFYADWCGPCKMLAPVFEEVSKEKTDWTFVKINVDESKELPIQYQVSSIPNVITFIDGEKTNSRIGFIPKDQLIDLLK</sequence>
<feature type="site" description="Contributes to redox potential value" evidence="8">
    <location>
        <position position="30"/>
    </location>
</feature>
<dbReference type="NCBIfam" id="TIGR01068">
    <property type="entry name" value="thioredoxin"/>
    <property type="match status" value="1"/>
</dbReference>
<dbReference type="EMBL" id="JAJHZP010000018">
    <property type="protein sequence ID" value="MDC4183682.1"/>
    <property type="molecule type" value="Genomic_DNA"/>
</dbReference>
<dbReference type="PRINTS" id="PR00421">
    <property type="entry name" value="THIOREDOXIN"/>
</dbReference>
<name>A0AAW6HPC7_9MOLU</name>
<dbReference type="EMBL" id="JAJHZM010000014">
    <property type="protein sequence ID" value="MDC4182176.1"/>
    <property type="molecule type" value="Genomic_DNA"/>
</dbReference>
<keyword evidence="5 9" id="KW-0676">Redox-active center</keyword>
<evidence type="ECO:0000313" key="14">
    <source>
        <dbReference type="Proteomes" id="UP001220940"/>
    </source>
</evidence>
<feature type="active site" description="Nucleophile" evidence="8">
    <location>
        <position position="29"/>
    </location>
</feature>
<evidence type="ECO:0000256" key="3">
    <source>
        <dbReference type="ARBA" id="ARBA00022982"/>
    </source>
</evidence>
<feature type="domain" description="Thioredoxin" evidence="10">
    <location>
        <begin position="1"/>
        <end position="100"/>
    </location>
</feature>
<dbReference type="AlphaFoldDB" id="A0AAW6HPC7"/>
<keyword evidence="4 9" id="KW-1015">Disulfide bond</keyword>
<dbReference type="Proteomes" id="UP001220940">
    <property type="component" value="Unassembled WGS sequence"/>
</dbReference>
<dbReference type="InterPro" id="IPR017937">
    <property type="entry name" value="Thioredoxin_CS"/>
</dbReference>
<evidence type="ECO:0000313" key="11">
    <source>
        <dbReference type="EMBL" id="MDC4182176.1"/>
    </source>
</evidence>
<evidence type="ECO:0000313" key="13">
    <source>
        <dbReference type="Proteomes" id="UP001216384"/>
    </source>
</evidence>
<dbReference type="PANTHER" id="PTHR45663:SF11">
    <property type="entry name" value="GEO12009P1"/>
    <property type="match status" value="1"/>
</dbReference>
<keyword evidence="3" id="KW-0249">Electron transport</keyword>
<dbReference type="PROSITE" id="PS51352">
    <property type="entry name" value="THIOREDOXIN_2"/>
    <property type="match status" value="1"/>
</dbReference>
<dbReference type="FunFam" id="3.40.30.10:FF:000001">
    <property type="entry name" value="Thioredoxin"/>
    <property type="match status" value="1"/>
</dbReference>
<keyword evidence="14" id="KW-1185">Reference proteome</keyword>
<feature type="disulfide bond" description="Redox-active" evidence="9">
    <location>
        <begin position="29"/>
        <end position="32"/>
    </location>
</feature>
<proteinExistence type="inferred from homology"/>
<dbReference type="PROSITE" id="PS00194">
    <property type="entry name" value="THIOREDOXIN_1"/>
    <property type="match status" value="1"/>
</dbReference>
<protein>
    <recommendedName>
        <fullName evidence="6 7">Thioredoxin</fullName>
    </recommendedName>
</protein>
<comment type="similarity">
    <text evidence="1 7">Belongs to the thioredoxin family.</text>
</comment>
<reference evidence="12 14" key="1">
    <citation type="submission" date="2021-11" db="EMBL/GenBank/DDBJ databases">
        <title>Description of Mycoplasma bradburyaesp. nov.from sea birds: a tribute to a great mycoplasmologist.</title>
        <authorList>
            <person name="Ramirez A.S."/>
            <person name="Poveda C."/>
            <person name="Suarez-Perez A."/>
            <person name="Rosales R.S."/>
            <person name="Dijkman R."/>
            <person name="Feberwee A."/>
            <person name="Spergser J."/>
            <person name="Szostak M.P."/>
            <person name="Ressel L."/>
            <person name="Calabuig P."/>
            <person name="Catania S."/>
            <person name="Gobbo F."/>
            <person name="Timofte D."/>
            <person name="Poveda J.B."/>
        </authorList>
    </citation>
    <scope>NUCLEOTIDE SEQUENCE</scope>
    <source>
        <strain evidence="11 14">T158</strain>
        <strain evidence="12">T264</strain>
    </source>
</reference>
<dbReference type="InterPro" id="IPR036249">
    <property type="entry name" value="Thioredoxin-like_sf"/>
</dbReference>
<keyword evidence="2" id="KW-0813">Transport</keyword>
<evidence type="ECO:0000256" key="8">
    <source>
        <dbReference type="PIRSR" id="PIRSR000077-1"/>
    </source>
</evidence>
<dbReference type="InterPro" id="IPR005746">
    <property type="entry name" value="Thioredoxin"/>
</dbReference>
<dbReference type="SUPFAM" id="SSF52833">
    <property type="entry name" value="Thioredoxin-like"/>
    <property type="match status" value="1"/>
</dbReference>
<evidence type="ECO:0000256" key="1">
    <source>
        <dbReference type="ARBA" id="ARBA00008987"/>
    </source>
</evidence>
<feature type="site" description="Contributes to redox potential value" evidence="8">
    <location>
        <position position="31"/>
    </location>
</feature>
<gene>
    <name evidence="12" type="primary">trxA</name>
    <name evidence="11" type="ORF">LNO68_03215</name>
    <name evidence="12" type="ORF">LNO71_03485</name>
</gene>
<dbReference type="Proteomes" id="UP001216384">
    <property type="component" value="Unassembled WGS sequence"/>
</dbReference>
<dbReference type="CDD" id="cd02947">
    <property type="entry name" value="TRX_family"/>
    <property type="match status" value="1"/>
</dbReference>
<feature type="site" description="Deprotonates C-terminal active site Cys" evidence="8">
    <location>
        <position position="23"/>
    </location>
</feature>
<evidence type="ECO:0000256" key="4">
    <source>
        <dbReference type="ARBA" id="ARBA00023157"/>
    </source>
</evidence>
<evidence type="ECO:0000256" key="2">
    <source>
        <dbReference type="ARBA" id="ARBA00022448"/>
    </source>
</evidence>
<dbReference type="GO" id="GO:0015035">
    <property type="term" value="F:protein-disulfide reductase activity"/>
    <property type="evidence" value="ECO:0007669"/>
    <property type="project" value="UniProtKB-UniRule"/>
</dbReference>
<dbReference type="GO" id="GO:0005737">
    <property type="term" value="C:cytoplasm"/>
    <property type="evidence" value="ECO:0007669"/>
    <property type="project" value="TreeGrafter"/>
</dbReference>
<evidence type="ECO:0000256" key="6">
    <source>
        <dbReference type="NCBIfam" id="TIGR01068"/>
    </source>
</evidence>